<protein>
    <submittedName>
        <fullName evidence="2">Uncharacterized protein</fullName>
    </submittedName>
</protein>
<keyword evidence="1" id="KW-0812">Transmembrane</keyword>
<keyword evidence="1" id="KW-1133">Transmembrane helix</keyword>
<evidence type="ECO:0000313" key="2">
    <source>
        <dbReference type="EMBL" id="RKF62098.1"/>
    </source>
</evidence>
<evidence type="ECO:0000256" key="1">
    <source>
        <dbReference type="SAM" id="Phobius"/>
    </source>
</evidence>
<gene>
    <name evidence="2" type="ORF">OnM2_036035</name>
</gene>
<keyword evidence="3" id="KW-1185">Reference proteome</keyword>
<dbReference type="Proteomes" id="UP000286134">
    <property type="component" value="Unassembled WGS sequence"/>
</dbReference>
<evidence type="ECO:0000313" key="3">
    <source>
        <dbReference type="Proteomes" id="UP000286134"/>
    </source>
</evidence>
<proteinExistence type="predicted"/>
<organism evidence="2 3">
    <name type="scientific">Erysiphe neolycopersici</name>
    <dbReference type="NCBI Taxonomy" id="212602"/>
    <lineage>
        <taxon>Eukaryota</taxon>
        <taxon>Fungi</taxon>
        <taxon>Dikarya</taxon>
        <taxon>Ascomycota</taxon>
        <taxon>Pezizomycotina</taxon>
        <taxon>Leotiomycetes</taxon>
        <taxon>Erysiphales</taxon>
        <taxon>Erysiphaceae</taxon>
        <taxon>Erysiphe</taxon>
    </lineage>
</organism>
<dbReference type="AlphaFoldDB" id="A0A420HXA1"/>
<comment type="caution">
    <text evidence="2">The sequence shown here is derived from an EMBL/GenBank/DDBJ whole genome shotgun (WGS) entry which is preliminary data.</text>
</comment>
<accession>A0A420HXA1</accession>
<reference evidence="2 3" key="1">
    <citation type="journal article" date="2018" name="BMC Genomics">
        <title>Comparative genome analyses reveal sequence features reflecting distinct modes of host-adaptation between dicot and monocot powdery mildew.</title>
        <authorList>
            <person name="Wu Y."/>
            <person name="Ma X."/>
            <person name="Pan Z."/>
            <person name="Kale S.D."/>
            <person name="Song Y."/>
            <person name="King H."/>
            <person name="Zhang Q."/>
            <person name="Presley C."/>
            <person name="Deng X."/>
            <person name="Wei C.I."/>
            <person name="Xiao S."/>
        </authorList>
    </citation>
    <scope>NUCLEOTIDE SEQUENCE [LARGE SCALE GENOMIC DNA]</scope>
    <source>
        <strain evidence="2">UMSG2</strain>
    </source>
</reference>
<feature type="transmembrane region" description="Helical" evidence="1">
    <location>
        <begin position="7"/>
        <end position="30"/>
    </location>
</feature>
<dbReference type="EMBL" id="MCFK01003614">
    <property type="protein sequence ID" value="RKF62098.1"/>
    <property type="molecule type" value="Genomic_DNA"/>
</dbReference>
<keyword evidence="1" id="KW-0472">Membrane</keyword>
<sequence length="64" mass="7274">MFIPFRLAILTLISWSVPSGSFFLSVLYIFHRYCSNNPNTQKEVKTMTAITKLACKICDLLLSS</sequence>
<name>A0A420HXA1_9PEZI</name>